<gene>
    <name evidence="1" type="ORF">THRCLA_08333</name>
</gene>
<keyword evidence="2" id="KW-1185">Reference proteome</keyword>
<comment type="caution">
    <text evidence="1">The sequence shown here is derived from an EMBL/GenBank/DDBJ whole genome shotgun (WGS) entry which is preliminary data.</text>
</comment>
<reference evidence="1 2" key="1">
    <citation type="journal article" date="2014" name="Genome Biol. Evol.">
        <title>The secreted proteins of Achlya hypogyna and Thraustotheca clavata identify the ancestral oomycete secretome and reveal gene acquisitions by horizontal gene transfer.</title>
        <authorList>
            <person name="Misner I."/>
            <person name="Blouin N."/>
            <person name="Leonard G."/>
            <person name="Richards T.A."/>
            <person name="Lane C.E."/>
        </authorList>
    </citation>
    <scope>NUCLEOTIDE SEQUENCE [LARGE SCALE GENOMIC DNA]</scope>
    <source>
        <strain evidence="1 2">ATCC 34112</strain>
    </source>
</reference>
<dbReference type="OrthoDB" id="65978at2759"/>
<protein>
    <submittedName>
        <fullName evidence="1">Uncharacterized protein</fullName>
    </submittedName>
</protein>
<accession>A0A1V9Z782</accession>
<dbReference type="Proteomes" id="UP000243217">
    <property type="component" value="Unassembled WGS sequence"/>
</dbReference>
<evidence type="ECO:0000313" key="2">
    <source>
        <dbReference type="Proteomes" id="UP000243217"/>
    </source>
</evidence>
<feature type="non-terminal residue" evidence="1">
    <location>
        <position position="186"/>
    </location>
</feature>
<evidence type="ECO:0000313" key="1">
    <source>
        <dbReference type="EMBL" id="OQR93829.1"/>
    </source>
</evidence>
<organism evidence="1 2">
    <name type="scientific">Thraustotheca clavata</name>
    <dbReference type="NCBI Taxonomy" id="74557"/>
    <lineage>
        <taxon>Eukaryota</taxon>
        <taxon>Sar</taxon>
        <taxon>Stramenopiles</taxon>
        <taxon>Oomycota</taxon>
        <taxon>Saprolegniomycetes</taxon>
        <taxon>Saprolegniales</taxon>
        <taxon>Achlyaceae</taxon>
        <taxon>Thraustotheca</taxon>
    </lineage>
</organism>
<dbReference type="EMBL" id="JNBS01002228">
    <property type="protein sequence ID" value="OQR93829.1"/>
    <property type="molecule type" value="Genomic_DNA"/>
</dbReference>
<dbReference type="AlphaFoldDB" id="A0A1V9Z782"/>
<sequence>MSDVLDEAVAKRRQYLRVKQMLYRSKIAAEIDGLKAEVDRLQLQLAHQMITPSSKALPWKDVSIAMEEDNKLKLRKNKQLKLQEQMYRRLVSYMHKWALQVIRSPKDSQYAWRHSFLPQDGNTRKLGIDWITQMIYHNTDSMLSKYNFPSIDAGPYHYDFQMSLSQDDLFEYIWRTQKEIQLPFDQ</sequence>
<proteinExistence type="predicted"/>
<name>A0A1V9Z782_9STRA</name>